<reference evidence="3 4" key="1">
    <citation type="submission" date="2018-06" db="EMBL/GenBank/DDBJ databases">
        <title>Comparative genomics reveals the genomic features of Rhizophagus irregularis, R. cerebriforme, R. diaphanum and Gigaspora rosea, and their symbiotic lifestyle signature.</title>
        <authorList>
            <person name="Morin E."/>
            <person name="San Clemente H."/>
            <person name="Chen E.C.H."/>
            <person name="De La Providencia I."/>
            <person name="Hainaut M."/>
            <person name="Kuo A."/>
            <person name="Kohler A."/>
            <person name="Murat C."/>
            <person name="Tang N."/>
            <person name="Roy S."/>
            <person name="Loubradou J."/>
            <person name="Henrissat B."/>
            <person name="Grigoriev I.V."/>
            <person name="Corradi N."/>
            <person name="Roux C."/>
            <person name="Martin F.M."/>
        </authorList>
    </citation>
    <scope>NUCLEOTIDE SEQUENCE [LARGE SCALE GENOMIC DNA]</scope>
    <source>
        <strain evidence="3 4">DAOM 194757</strain>
    </source>
</reference>
<keyword evidence="4" id="KW-1185">Reference proteome</keyword>
<dbReference type="EMBL" id="QKWP01000578">
    <property type="protein sequence ID" value="RIB17851.1"/>
    <property type="molecule type" value="Genomic_DNA"/>
</dbReference>
<gene>
    <name evidence="3" type="ORF">C2G38_2186207</name>
</gene>
<name>A0A397V7F5_9GLOM</name>
<dbReference type="STRING" id="44941.A0A397V7F5"/>
<organism evidence="3 4">
    <name type="scientific">Gigaspora rosea</name>
    <dbReference type="NCBI Taxonomy" id="44941"/>
    <lineage>
        <taxon>Eukaryota</taxon>
        <taxon>Fungi</taxon>
        <taxon>Fungi incertae sedis</taxon>
        <taxon>Mucoromycota</taxon>
        <taxon>Glomeromycotina</taxon>
        <taxon>Glomeromycetes</taxon>
        <taxon>Diversisporales</taxon>
        <taxon>Gigasporaceae</taxon>
        <taxon>Gigaspora</taxon>
    </lineage>
</organism>
<protein>
    <submittedName>
        <fullName evidence="3">Uncharacterized protein</fullName>
    </submittedName>
</protein>
<sequence length="824" mass="92060">MDFNGDNNFVAAQLQTNHINGANSEDLATRINNMSLENSLENSQDRDQPPPYQVSTNNNQCFPQNIASNNNNGLPQNAFSPQNFPPNNSNGIQQNFAYNNNNNGIPFNNNNGINGIPFNNYNGNPFNNYNGLPFNNNNGIPFNNNNGMPFNFNNNNGMPFSNNIGISFPQSFQQQNFIPMQFQQQAAANQMNNYEMFANYMEFCKIYQHFIANQQPSNGDDDNKPLRPPTNEIDITKEKIPSGKTIKSAKSRPNLRNQKSGVFKILLLGGTGTGKSTIINTVTNYFLGGTLDKPKIVIPTKFYRVTEDEYSNKHTETSFDDVTKSQTTKCSTYTFKHPDNPSSEFIFYDTPGLSDTKGVKQDDKNIQEIINTAIAAGSLSAIVIIASGTEARVTPTIKNTLVRLGNNLPDDLMANLLLVLTKCTKGGACFSIDSFTKEIAKPKKVFYMDNQAFCSDPSIWKNDEDEREVVELNWDRSFRAINDLLETVTDMSATSTQAFETMRQYRNKIKSEIAKVTQDIANIQQVQDRLEAAQRALQKTEDQKAAFANYTTTETITLKKIVQSNFHSTVCTLHLTDNIICHEGCGLEMLSSSGTDHFLGCYCMSGGTTCSQCGCGARSHYHDNVKLTYETQTLEQVLEDMKDQYDRANQQNQKHAADANNFQSNLSKLQDAANAKYEDIHNLCKELSKICSRFNFVDELHANLESMRQDARTIQNVNIRKNAEAEIARLEKLANDLSSNGNRNASKSYDSNSSNSYSSNSSNSYSSNSSNSYSSNSSNSYSSNSNDSNSYSSSFNSYNSNSYNSDTPKLRKFKKLTSSLFSKH</sequence>
<dbReference type="CDD" id="cd00882">
    <property type="entry name" value="Ras_like_GTPase"/>
    <property type="match status" value="1"/>
</dbReference>
<proteinExistence type="predicted"/>
<keyword evidence="1" id="KW-0175">Coiled coil</keyword>
<dbReference type="SUPFAM" id="SSF52540">
    <property type="entry name" value="P-loop containing nucleoside triphosphate hydrolases"/>
    <property type="match status" value="1"/>
</dbReference>
<dbReference type="PANTHER" id="PTHR32046">
    <property type="entry name" value="G DOMAIN-CONTAINING PROTEIN"/>
    <property type="match status" value="1"/>
</dbReference>
<dbReference type="Proteomes" id="UP000266673">
    <property type="component" value="Unassembled WGS sequence"/>
</dbReference>
<evidence type="ECO:0000256" key="1">
    <source>
        <dbReference type="SAM" id="Coils"/>
    </source>
</evidence>
<feature type="compositionally biased region" description="Polar residues" evidence="2">
    <location>
        <begin position="737"/>
        <end position="747"/>
    </location>
</feature>
<dbReference type="PANTHER" id="PTHR32046:SF12">
    <property type="entry name" value="AIG1-TYPE G DOMAIN-CONTAINING PROTEIN"/>
    <property type="match status" value="1"/>
</dbReference>
<comment type="caution">
    <text evidence="3">The sequence shown here is derived from an EMBL/GenBank/DDBJ whole genome shotgun (WGS) entry which is preliminary data.</text>
</comment>
<evidence type="ECO:0000313" key="3">
    <source>
        <dbReference type="EMBL" id="RIB17851.1"/>
    </source>
</evidence>
<feature type="compositionally biased region" description="Low complexity" evidence="2">
    <location>
        <begin position="748"/>
        <end position="806"/>
    </location>
</feature>
<feature type="region of interest" description="Disordered" evidence="2">
    <location>
        <begin position="737"/>
        <end position="809"/>
    </location>
</feature>
<evidence type="ECO:0000256" key="2">
    <source>
        <dbReference type="SAM" id="MobiDB-lite"/>
    </source>
</evidence>
<dbReference type="InterPro" id="IPR027417">
    <property type="entry name" value="P-loop_NTPase"/>
</dbReference>
<dbReference type="AlphaFoldDB" id="A0A397V7F5"/>
<dbReference type="OrthoDB" id="2386367at2759"/>
<dbReference type="Gene3D" id="3.40.50.300">
    <property type="entry name" value="P-loop containing nucleotide triphosphate hydrolases"/>
    <property type="match status" value="1"/>
</dbReference>
<evidence type="ECO:0000313" key="4">
    <source>
        <dbReference type="Proteomes" id="UP000266673"/>
    </source>
</evidence>
<feature type="coiled-coil region" evidence="1">
    <location>
        <begin position="506"/>
        <end position="543"/>
    </location>
</feature>
<accession>A0A397V7F5</accession>
<feature type="coiled-coil region" evidence="1">
    <location>
        <begin position="631"/>
        <end position="672"/>
    </location>
</feature>